<evidence type="ECO:0000256" key="1">
    <source>
        <dbReference type="ARBA" id="ARBA00004604"/>
    </source>
</evidence>
<evidence type="ECO:0000313" key="8">
    <source>
        <dbReference type="Proteomes" id="UP000631114"/>
    </source>
</evidence>
<name>A0A835H8X4_9MAGN</name>
<dbReference type="InterPro" id="IPR036388">
    <property type="entry name" value="WH-like_DNA-bd_sf"/>
</dbReference>
<dbReference type="GO" id="GO:0006355">
    <property type="term" value="P:regulation of DNA-templated transcription"/>
    <property type="evidence" value="ECO:0007669"/>
    <property type="project" value="InterPro"/>
</dbReference>
<evidence type="ECO:0000256" key="5">
    <source>
        <dbReference type="ARBA" id="ARBA00023242"/>
    </source>
</evidence>
<dbReference type="GO" id="GO:0000428">
    <property type="term" value="C:DNA-directed RNA polymerase complex"/>
    <property type="evidence" value="ECO:0007669"/>
    <property type="project" value="UniProtKB-KW"/>
</dbReference>
<reference evidence="7 8" key="1">
    <citation type="submission" date="2020-10" db="EMBL/GenBank/DDBJ databases">
        <title>The Coptis chinensis genome and diversification of protoberbering-type alkaloids.</title>
        <authorList>
            <person name="Wang B."/>
            <person name="Shu S."/>
            <person name="Song C."/>
            <person name="Liu Y."/>
        </authorList>
    </citation>
    <scope>NUCLEOTIDE SEQUENCE [LARGE SCALE GENOMIC DNA]</scope>
    <source>
        <strain evidence="7">HL-2020</strain>
        <tissue evidence="7">Leaf</tissue>
    </source>
</reference>
<evidence type="ECO:0000256" key="2">
    <source>
        <dbReference type="ARBA" id="ARBA00009430"/>
    </source>
</evidence>
<dbReference type="EMBL" id="JADFTS010000008">
    <property type="protein sequence ID" value="KAF9594540.1"/>
    <property type="molecule type" value="Genomic_DNA"/>
</dbReference>
<feature type="compositionally biased region" description="Basic residues" evidence="6">
    <location>
        <begin position="54"/>
        <end position="63"/>
    </location>
</feature>
<dbReference type="SUPFAM" id="SSF46894">
    <property type="entry name" value="C-terminal effector domain of the bipartite response regulators"/>
    <property type="match status" value="1"/>
</dbReference>
<evidence type="ECO:0000256" key="6">
    <source>
        <dbReference type="SAM" id="MobiDB-lite"/>
    </source>
</evidence>
<accession>A0A835H8X4</accession>
<keyword evidence="3" id="KW-0240">DNA-directed RNA polymerase</keyword>
<dbReference type="OrthoDB" id="532500at2759"/>
<comment type="caution">
    <text evidence="7">The sequence shown here is derived from an EMBL/GenBank/DDBJ whole genome shotgun (WGS) entry which is preliminary data.</text>
</comment>
<dbReference type="InterPro" id="IPR009668">
    <property type="entry name" value="RNA_pol-assoc_fac_A49-like"/>
</dbReference>
<proteinExistence type="inferred from homology"/>
<keyword evidence="8" id="KW-1185">Reference proteome</keyword>
<keyword evidence="5" id="KW-0539">Nucleus</keyword>
<feature type="region of interest" description="Disordered" evidence="6">
    <location>
        <begin position="47"/>
        <end position="71"/>
    </location>
</feature>
<gene>
    <name evidence="7" type="ORF">IFM89_033510</name>
</gene>
<evidence type="ECO:0000313" key="7">
    <source>
        <dbReference type="EMBL" id="KAF9594540.1"/>
    </source>
</evidence>
<comment type="subcellular location">
    <subcellularLocation>
        <location evidence="1">Nucleus</location>
        <location evidence="1">Nucleolus</location>
    </subcellularLocation>
</comment>
<comment type="similarity">
    <text evidence="2">Belongs to the eukaryotic RPA49/POLR1E RNA polymerase subunit family.</text>
</comment>
<evidence type="ECO:0000256" key="4">
    <source>
        <dbReference type="ARBA" id="ARBA00023163"/>
    </source>
</evidence>
<dbReference type="Proteomes" id="UP000631114">
    <property type="component" value="Unassembled WGS sequence"/>
</dbReference>
<dbReference type="PANTHER" id="PTHR14440">
    <property type="entry name" value="DNA-DIRECTED RNA POLYMERASE I SUBUNIT RPA49"/>
    <property type="match status" value="1"/>
</dbReference>
<sequence>MVKEESEHDYETEKEKKKMKKLQKKLKSAQQQQELIQKIKLEAIELEEEENPVKKKKKKKKKNKDTTQEVENEKIVMEEEEKIETMEIKIELVKENPEKIAPIVGYFPSGYNCSSEEKNGPSVTVYTKKPRRVQVVVSPNQDSNIEFFGSTHEGEGPDCQICTYALGVLDRDTHTLKIVPIASNKILRLEPRVKGLNSDEKKLPKESIEEDVTPAEKGHQKRIELTTVFGSKKDQAKDKKHADIKEKSAPKGQAVIDKIDGVKINKKALETTVGIHSRNIPPHDTIAVTPERAYPLDQIILSAEWDHLLDILEHMQSGTKISPDAYPSYVCNRIDKLMEIKVLALIVDGYRTDMYDIARDLKISVGTVREHYTNLGCKLKLENKTLYATLPVPLEFPKLNTRKRKRRN</sequence>
<dbReference type="GO" id="GO:0006351">
    <property type="term" value="P:DNA-templated transcription"/>
    <property type="evidence" value="ECO:0007669"/>
    <property type="project" value="InterPro"/>
</dbReference>
<dbReference type="Gene3D" id="1.10.10.10">
    <property type="entry name" value="Winged helix-like DNA-binding domain superfamily/Winged helix DNA-binding domain"/>
    <property type="match status" value="1"/>
</dbReference>
<feature type="region of interest" description="Disordered" evidence="6">
    <location>
        <begin position="1"/>
        <end position="27"/>
    </location>
</feature>
<feature type="compositionally biased region" description="Basic and acidic residues" evidence="6">
    <location>
        <begin position="1"/>
        <end position="16"/>
    </location>
</feature>
<dbReference type="GO" id="GO:0003677">
    <property type="term" value="F:DNA binding"/>
    <property type="evidence" value="ECO:0007669"/>
    <property type="project" value="InterPro"/>
</dbReference>
<keyword evidence="4" id="KW-0804">Transcription</keyword>
<evidence type="ECO:0000256" key="3">
    <source>
        <dbReference type="ARBA" id="ARBA00022478"/>
    </source>
</evidence>
<dbReference type="GO" id="GO:0005730">
    <property type="term" value="C:nucleolus"/>
    <property type="evidence" value="ECO:0007669"/>
    <property type="project" value="UniProtKB-SubCell"/>
</dbReference>
<dbReference type="InterPro" id="IPR016032">
    <property type="entry name" value="Sig_transdc_resp-reg_C-effctor"/>
</dbReference>
<protein>
    <submittedName>
        <fullName evidence="7">Uncharacterized protein</fullName>
    </submittedName>
</protein>
<feature type="compositionally biased region" description="Basic residues" evidence="6">
    <location>
        <begin position="17"/>
        <end position="27"/>
    </location>
</feature>
<organism evidence="7 8">
    <name type="scientific">Coptis chinensis</name>
    <dbReference type="NCBI Taxonomy" id="261450"/>
    <lineage>
        <taxon>Eukaryota</taxon>
        <taxon>Viridiplantae</taxon>
        <taxon>Streptophyta</taxon>
        <taxon>Embryophyta</taxon>
        <taxon>Tracheophyta</taxon>
        <taxon>Spermatophyta</taxon>
        <taxon>Magnoliopsida</taxon>
        <taxon>Ranunculales</taxon>
        <taxon>Ranunculaceae</taxon>
        <taxon>Coptidoideae</taxon>
        <taxon>Coptis</taxon>
    </lineage>
</organism>
<dbReference type="Pfam" id="PF06870">
    <property type="entry name" value="RNA_pol_I_A49"/>
    <property type="match status" value="2"/>
</dbReference>
<dbReference type="AlphaFoldDB" id="A0A835H8X4"/>